<feature type="chain" id="PRO_5040409071" evidence="1">
    <location>
        <begin position="20"/>
        <end position="126"/>
    </location>
</feature>
<organism evidence="2 3">
    <name type="scientific">Psylliodes chrysocephalus</name>
    <dbReference type="NCBI Taxonomy" id="3402493"/>
    <lineage>
        <taxon>Eukaryota</taxon>
        <taxon>Metazoa</taxon>
        <taxon>Ecdysozoa</taxon>
        <taxon>Arthropoda</taxon>
        <taxon>Hexapoda</taxon>
        <taxon>Insecta</taxon>
        <taxon>Pterygota</taxon>
        <taxon>Neoptera</taxon>
        <taxon>Endopterygota</taxon>
        <taxon>Coleoptera</taxon>
        <taxon>Polyphaga</taxon>
        <taxon>Cucujiformia</taxon>
        <taxon>Chrysomeloidea</taxon>
        <taxon>Chrysomelidae</taxon>
        <taxon>Galerucinae</taxon>
        <taxon>Alticini</taxon>
        <taxon>Psylliodes</taxon>
    </lineage>
</organism>
<dbReference type="AlphaFoldDB" id="A0A9P0G8S9"/>
<reference evidence="2" key="1">
    <citation type="submission" date="2022-01" db="EMBL/GenBank/DDBJ databases">
        <authorList>
            <person name="King R."/>
        </authorList>
    </citation>
    <scope>NUCLEOTIDE SEQUENCE</scope>
</reference>
<proteinExistence type="predicted"/>
<keyword evidence="1" id="KW-0732">Signal</keyword>
<dbReference type="CDD" id="cd23992">
    <property type="entry name" value="PBP_GOBP"/>
    <property type="match status" value="1"/>
</dbReference>
<dbReference type="InterPro" id="IPR036728">
    <property type="entry name" value="PBP_GOBP_sf"/>
</dbReference>
<sequence>MQKLALFAVAFCVVGVALAKPVEKDQHPFDRLTNECRAELGISPPSGENAVGSVAKDGRLLLCLNQKLGIMDSKGNIDANGLRKVISEMGLPESSVNEIVERCGKQTSDKAEENAIELFRCIHKDV</sequence>
<keyword evidence="3" id="KW-1185">Reference proteome</keyword>
<name>A0A9P0G8S9_9CUCU</name>
<protein>
    <submittedName>
        <fullName evidence="2">Uncharacterized protein</fullName>
    </submittedName>
</protein>
<dbReference type="GO" id="GO:0005549">
    <property type="term" value="F:odorant binding"/>
    <property type="evidence" value="ECO:0007669"/>
    <property type="project" value="InterPro"/>
</dbReference>
<evidence type="ECO:0000256" key="1">
    <source>
        <dbReference type="SAM" id="SignalP"/>
    </source>
</evidence>
<dbReference type="SUPFAM" id="SSF47565">
    <property type="entry name" value="Insect pheromone/odorant-binding proteins"/>
    <property type="match status" value="1"/>
</dbReference>
<dbReference type="Pfam" id="PF01395">
    <property type="entry name" value="PBP_GOBP"/>
    <property type="match status" value="1"/>
</dbReference>
<dbReference type="Proteomes" id="UP001153636">
    <property type="component" value="Chromosome 2"/>
</dbReference>
<feature type="signal peptide" evidence="1">
    <location>
        <begin position="1"/>
        <end position="19"/>
    </location>
</feature>
<dbReference type="EMBL" id="OV651814">
    <property type="protein sequence ID" value="CAH1106399.1"/>
    <property type="molecule type" value="Genomic_DNA"/>
</dbReference>
<evidence type="ECO:0000313" key="3">
    <source>
        <dbReference type="Proteomes" id="UP001153636"/>
    </source>
</evidence>
<dbReference type="Gene3D" id="1.10.238.20">
    <property type="entry name" value="Pheromone/general odorant binding protein domain"/>
    <property type="match status" value="1"/>
</dbReference>
<dbReference type="InterPro" id="IPR006170">
    <property type="entry name" value="PBP/GOBP"/>
</dbReference>
<accession>A0A9P0G8S9</accession>
<gene>
    <name evidence="2" type="ORF">PSYICH_LOCUS7077</name>
</gene>
<evidence type="ECO:0000313" key="2">
    <source>
        <dbReference type="EMBL" id="CAH1106399.1"/>
    </source>
</evidence>
<dbReference type="OrthoDB" id="6595846at2759"/>